<proteinExistence type="predicted"/>
<protein>
    <recommendedName>
        <fullName evidence="1">Mannosyl-glycoprotein endo-beta-N-acetylglucosamidase-like domain-containing protein</fullName>
    </recommendedName>
</protein>
<accession>A0A218MLT2</accession>
<evidence type="ECO:0000313" key="2">
    <source>
        <dbReference type="EMBL" id="ASF00235.1"/>
    </source>
</evidence>
<dbReference type="InterPro" id="IPR002901">
    <property type="entry name" value="MGlyc_endo_b_GlcNAc-like_dom"/>
</dbReference>
<dbReference type="Gene3D" id="1.10.530.10">
    <property type="match status" value="1"/>
</dbReference>
<dbReference type="GO" id="GO:0004040">
    <property type="term" value="F:amidase activity"/>
    <property type="evidence" value="ECO:0007669"/>
    <property type="project" value="InterPro"/>
</dbReference>
<organism evidence="2">
    <name type="scientific">uncultured virus</name>
    <dbReference type="NCBI Taxonomy" id="340016"/>
    <lineage>
        <taxon>Viruses</taxon>
        <taxon>environmental samples</taxon>
    </lineage>
</organism>
<reference evidence="2" key="2">
    <citation type="journal article" date="2017" name="Nat. Commun.">
        <title>Single-virus genomics reveals hidden cosmopolitan and abundant viruses.</title>
        <authorList>
            <person name="Martinez-Hernandez F."/>
            <person name="Fornas O."/>
            <person name="Lluesma Gomez M."/>
            <person name="Bolduc B."/>
            <person name="de la Cruz Pena M.J."/>
            <person name="Martinez J.M."/>
            <person name="Anton J."/>
            <person name="Gasol J.M."/>
            <person name="Rosselli R."/>
            <person name="Rodriguez-Valera F."/>
            <person name="Sullivan M.B."/>
            <person name="Acinas S.G."/>
            <person name="Martinez-Garcia M."/>
        </authorList>
    </citation>
    <scope>NUCLEOTIDE SEQUENCE</scope>
</reference>
<reference evidence="2" key="1">
    <citation type="submission" date="2016-10" db="EMBL/GenBank/DDBJ databases">
        <authorList>
            <person name="Varghese N."/>
        </authorList>
    </citation>
    <scope>NUCLEOTIDE SEQUENCE</scope>
</reference>
<sequence>MVDSLRGLFTIDSLNVYNMHLYFIVFKNKKDNDYKLFTNNIFDKGNNYFGMKPIGDQKFVTTTGGVNIASFDDPKASVRAFINLITTDDRYKDVRESTDKIENMFQGMSPYAENPNYVNLLTNVYNDRIKPVIETENMLVPKRKPLFQQMDYLQ</sequence>
<feature type="domain" description="Mannosyl-glycoprotein endo-beta-N-acetylglucosamidase-like" evidence="1">
    <location>
        <begin position="38"/>
        <end position="126"/>
    </location>
</feature>
<dbReference type="EMBL" id="KY052823">
    <property type="protein sequence ID" value="ASF00235.1"/>
    <property type="molecule type" value="Genomic_DNA"/>
</dbReference>
<evidence type="ECO:0000259" key="1">
    <source>
        <dbReference type="Pfam" id="PF01832"/>
    </source>
</evidence>
<name>A0A218MLT2_9VIRU</name>
<dbReference type="Pfam" id="PF01832">
    <property type="entry name" value="Glucosaminidase"/>
    <property type="match status" value="1"/>
</dbReference>